<gene>
    <name evidence="3" type="ORF">GCM10011609_62710</name>
</gene>
<evidence type="ECO:0000256" key="2">
    <source>
        <dbReference type="SAM" id="Phobius"/>
    </source>
</evidence>
<sequence length="308" mass="32344">MTAERPDGLSPNTSNSATGSVQGAVVQSDSIDQVHVGHLDRRTFALLGASILAIVVVVVVALVLRSSTTAGSPSTQESSAQISTAEAPIAVESVAYMKASEPHHHFVFPDPLALSADEMAELSATNGNGKAYEDWALAHDGVYPNSVKLQIGLRATSRETLNITDVRIVKECRDPLSGTLLYSPTAGPTGSIAMFFDLDADYPVALDAPDGQGYFTGTAAQTIQLVPGEVATLLLDVSTRKSYCTFRFDLVLNPGGGRPELVKSVDYNGKPFAVSATTDFSVYRAIYAGGVAGRDGKFVAVDPKTFGG</sequence>
<keyword evidence="4" id="KW-1185">Reference proteome</keyword>
<dbReference type="RefSeq" id="WP_189158461.1">
    <property type="nucleotide sequence ID" value="NZ_BMNC01000011.1"/>
</dbReference>
<comment type="caution">
    <text evidence="3">The sequence shown here is derived from an EMBL/GenBank/DDBJ whole genome shotgun (WGS) entry which is preliminary data.</text>
</comment>
<accession>A0ABQ2IKS0</accession>
<name>A0ABQ2IKS0_9PSEU</name>
<feature type="compositionally biased region" description="Polar residues" evidence="1">
    <location>
        <begin position="10"/>
        <end position="24"/>
    </location>
</feature>
<dbReference type="Proteomes" id="UP000597656">
    <property type="component" value="Unassembled WGS sequence"/>
</dbReference>
<evidence type="ECO:0000256" key="1">
    <source>
        <dbReference type="SAM" id="MobiDB-lite"/>
    </source>
</evidence>
<keyword evidence="2" id="KW-0812">Transmembrane</keyword>
<keyword evidence="2" id="KW-1133">Transmembrane helix</keyword>
<evidence type="ECO:0000313" key="3">
    <source>
        <dbReference type="EMBL" id="GGN13605.1"/>
    </source>
</evidence>
<proteinExistence type="predicted"/>
<evidence type="ECO:0000313" key="4">
    <source>
        <dbReference type="Proteomes" id="UP000597656"/>
    </source>
</evidence>
<feature type="region of interest" description="Disordered" evidence="1">
    <location>
        <begin position="1"/>
        <end position="24"/>
    </location>
</feature>
<keyword evidence="2" id="KW-0472">Membrane</keyword>
<feature type="transmembrane region" description="Helical" evidence="2">
    <location>
        <begin position="44"/>
        <end position="64"/>
    </location>
</feature>
<organism evidence="3 4">
    <name type="scientific">Lentzea pudingi</name>
    <dbReference type="NCBI Taxonomy" id="1789439"/>
    <lineage>
        <taxon>Bacteria</taxon>
        <taxon>Bacillati</taxon>
        <taxon>Actinomycetota</taxon>
        <taxon>Actinomycetes</taxon>
        <taxon>Pseudonocardiales</taxon>
        <taxon>Pseudonocardiaceae</taxon>
        <taxon>Lentzea</taxon>
    </lineage>
</organism>
<dbReference type="EMBL" id="BMNC01000011">
    <property type="protein sequence ID" value="GGN13605.1"/>
    <property type="molecule type" value="Genomic_DNA"/>
</dbReference>
<reference evidence="4" key="1">
    <citation type="journal article" date="2019" name="Int. J. Syst. Evol. Microbiol.">
        <title>The Global Catalogue of Microorganisms (GCM) 10K type strain sequencing project: providing services to taxonomists for standard genome sequencing and annotation.</title>
        <authorList>
            <consortium name="The Broad Institute Genomics Platform"/>
            <consortium name="The Broad Institute Genome Sequencing Center for Infectious Disease"/>
            <person name="Wu L."/>
            <person name="Ma J."/>
        </authorList>
    </citation>
    <scope>NUCLEOTIDE SEQUENCE [LARGE SCALE GENOMIC DNA]</scope>
    <source>
        <strain evidence="4">CGMCC 4.7319</strain>
    </source>
</reference>
<protein>
    <submittedName>
        <fullName evidence="3">Uncharacterized protein</fullName>
    </submittedName>
</protein>